<feature type="non-terminal residue" evidence="1">
    <location>
        <position position="1"/>
    </location>
</feature>
<dbReference type="EMBL" id="CAXIEN010000022">
    <property type="protein sequence ID" value="CAL1266164.1"/>
    <property type="molecule type" value="Genomic_DNA"/>
</dbReference>
<evidence type="ECO:0000313" key="1">
    <source>
        <dbReference type="EMBL" id="CAL1266164.1"/>
    </source>
</evidence>
<proteinExistence type="predicted"/>
<protein>
    <submittedName>
        <fullName evidence="1">Uncharacterized protein</fullName>
    </submittedName>
</protein>
<dbReference type="AlphaFoldDB" id="A0AAV1Z3W0"/>
<gene>
    <name evidence="1" type="ORF">LARSCL_LOCUS2954</name>
</gene>
<sequence length="43" mass="4691">FAKFDVATGHSIADLQNKIQKIYQALSCVIFAHSIVLATKLVS</sequence>
<keyword evidence="2" id="KW-1185">Reference proteome</keyword>
<accession>A0AAV1Z3W0</accession>
<name>A0AAV1Z3W0_9ARAC</name>
<evidence type="ECO:0000313" key="2">
    <source>
        <dbReference type="Proteomes" id="UP001497382"/>
    </source>
</evidence>
<comment type="caution">
    <text evidence="1">The sequence shown here is derived from an EMBL/GenBank/DDBJ whole genome shotgun (WGS) entry which is preliminary data.</text>
</comment>
<dbReference type="Proteomes" id="UP001497382">
    <property type="component" value="Unassembled WGS sequence"/>
</dbReference>
<organism evidence="1 2">
    <name type="scientific">Larinioides sclopetarius</name>
    <dbReference type="NCBI Taxonomy" id="280406"/>
    <lineage>
        <taxon>Eukaryota</taxon>
        <taxon>Metazoa</taxon>
        <taxon>Ecdysozoa</taxon>
        <taxon>Arthropoda</taxon>
        <taxon>Chelicerata</taxon>
        <taxon>Arachnida</taxon>
        <taxon>Araneae</taxon>
        <taxon>Araneomorphae</taxon>
        <taxon>Entelegynae</taxon>
        <taxon>Araneoidea</taxon>
        <taxon>Araneidae</taxon>
        <taxon>Larinioides</taxon>
    </lineage>
</organism>
<reference evidence="1 2" key="1">
    <citation type="submission" date="2024-04" db="EMBL/GenBank/DDBJ databases">
        <authorList>
            <person name="Rising A."/>
            <person name="Reimegard J."/>
            <person name="Sonavane S."/>
            <person name="Akerstrom W."/>
            <person name="Nylinder S."/>
            <person name="Hedman E."/>
            <person name="Kallberg Y."/>
        </authorList>
    </citation>
    <scope>NUCLEOTIDE SEQUENCE [LARGE SCALE GENOMIC DNA]</scope>
</reference>